<dbReference type="InterPro" id="IPR024983">
    <property type="entry name" value="CHAT_dom"/>
</dbReference>
<feature type="compositionally biased region" description="Basic and acidic residues" evidence="1">
    <location>
        <begin position="548"/>
        <end position="561"/>
    </location>
</feature>
<evidence type="ECO:0000313" key="3">
    <source>
        <dbReference type="EMBL" id="QKM70841.1"/>
    </source>
</evidence>
<feature type="domain" description="CHAT" evidence="2">
    <location>
        <begin position="883"/>
        <end position="1209"/>
    </location>
</feature>
<organism evidence="3 4">
    <name type="scientific">Streptomyces tsukubensis (strain DSM 42081 / NBRC 108919 / NRRL 18488 / 9993)</name>
    <dbReference type="NCBI Taxonomy" id="1114943"/>
    <lineage>
        <taxon>Bacteria</taxon>
        <taxon>Bacillati</taxon>
        <taxon>Actinomycetota</taxon>
        <taxon>Actinomycetes</taxon>
        <taxon>Kitasatosporales</taxon>
        <taxon>Streptomycetaceae</taxon>
        <taxon>Streptomyces</taxon>
    </lineage>
</organism>
<evidence type="ECO:0000256" key="1">
    <source>
        <dbReference type="SAM" id="MobiDB-lite"/>
    </source>
</evidence>
<feature type="region of interest" description="Disordered" evidence="1">
    <location>
        <begin position="1207"/>
        <end position="1229"/>
    </location>
</feature>
<dbReference type="EMBL" id="CP029159">
    <property type="protein sequence ID" value="QKM70841.1"/>
    <property type="molecule type" value="Genomic_DNA"/>
</dbReference>
<evidence type="ECO:0000313" key="4">
    <source>
        <dbReference type="Proteomes" id="UP000005940"/>
    </source>
</evidence>
<feature type="region of interest" description="Disordered" evidence="1">
    <location>
        <begin position="548"/>
        <end position="569"/>
    </location>
</feature>
<accession>I2MUM7</accession>
<protein>
    <submittedName>
        <fullName evidence="3">CHAT domain-containing protein</fullName>
    </submittedName>
</protein>
<evidence type="ECO:0000259" key="2">
    <source>
        <dbReference type="Pfam" id="PF12770"/>
    </source>
</evidence>
<sequence length="1229" mass="129396">MTAADHGAQDRDGESGTESGGLLGLRSWAGHLISRADAILPPRGKGTPADQVLPVLAQLAEVTALLGDDPLAARLLYRSGALIAVRGLGAAALPGDREKAERLLRTAREVLRGQPGPDGARAAFFLMLIMKDKPGYGQEVDQAGTVDWALANGAQDFNTRLEEFGLLSAEAYPVMAEMAASLNLEGRGEFEALGPLMQALRGGFPQAGGDFSELLRLVPEGSPMQAAFQAVLPMMEAMGLRPFGTTGTPEPEDPDGASDPAGRTVPEAAVRPPEAVERDTALTLGLLGTAVPGSVNPETLRRQMDAVDSQLRDLARQRDGAEPPDRKTTPADIALGALGSTMAKVTSAMGEGDLGSLDAVLRMLHDATGAMPADDELTEALNAVRPMMLGMGGGLGGNLRDSETGRQLLESAAARLAALPPAADFDSVRFRTMFQCMVALTRAEQAKEAGDGAALAEIITELEELLSILPENDFARFQLLLVLSRVMLAHGSVTDDQEELIAAARLFDQTVGSDSAPAFARPWLRDLQISAATLRADLESSPELLRRSLDDAHGDGSHDPSAELPPNLRTHQRLGIGYGRNSLFRLTKDPAELDRAIAELEKLREEVRAGEGSRQAAEGLWQLARAYQSRWALAQDLHSATRAAGESLRFLAADVLLQSGAEHGLRAARDGAVRATTAASWASSHGWFEEAVATLELGRAMVLHAAAASAAVPELLAARGHPALADAWREHESGEGGNAGHAGDTDPVTELPSSLRRQALEALGYQDDGPGQGPFTAPTVEELRAAVAAADADALVYLVPTHGSAPGTAIVLGPDIKPGSLALPLLIGERARPLEAYLDAAAARSRLPADAGPADRENAEQAWEKALEELCDWAWPAVMGPVLTGLAEALAANPARRKGRPGPPRLILVPCGTLGVVPWHAARFLRGPGKHAHCCEIAIISYAASGSQFLRTVARSPVPAASAPALIADPRMDLTRAEQEVAALHDAFYRKATLYGEFYEPPAPTSGTGTPDEVLELLSPAGSPAGPAPLSLLHIASHASAGMRPTVSALKLAFPAGTEELPPEQGGPGSAPDLGMLTVSRLLDERRRAPVPKDTGPLVVLSACETDLSTRDHDEALTLATAFVARGARDVVGSRWSLQDSSSAVLMAVFHHHLSVEGLPPADALRAAQLWMLDPNREPPPTLSGELLREARRPGLERLPAWAAFIHQGHPGPARPPAADPDRAEGRPA</sequence>
<feature type="region of interest" description="Disordered" evidence="1">
    <location>
        <begin position="1"/>
        <end position="20"/>
    </location>
</feature>
<feature type="region of interest" description="Disordered" evidence="1">
    <location>
        <begin position="242"/>
        <end position="274"/>
    </location>
</feature>
<keyword evidence="4" id="KW-1185">Reference proteome</keyword>
<dbReference type="AlphaFoldDB" id="I2MUM7"/>
<name>I2MUM7_STRT9</name>
<gene>
    <name evidence="3" type="ORF">STSU_030625</name>
</gene>
<dbReference type="RefSeq" id="WP_006350542.1">
    <property type="nucleotide sequence ID" value="NZ_CP029159.1"/>
</dbReference>
<reference evidence="3 4" key="1">
    <citation type="journal article" date="2012" name="J. Bacteriol.">
        <title>Draft genome of Streptomyces tsukubaensis NRRL 18488, the producer of the clinically important immunosuppressant tacrolimus (FK506).</title>
        <authorList>
            <person name="Barreiro C."/>
            <person name="Prieto C."/>
            <person name="Sola-Landa A."/>
            <person name="Solera E."/>
            <person name="Martinez-Castro M."/>
            <person name="Perez-Redondo R."/>
            <person name="Garcia-Estrada C."/>
            <person name="Aparicio J.F."/>
            <person name="Fernandez-Martinez L.T."/>
            <person name="Santos-Aberturas J."/>
            <person name="Salehi-Najafabadi Z."/>
            <person name="Rodriguez-Garcia A."/>
            <person name="Tauch A."/>
            <person name="Martin J.F."/>
        </authorList>
    </citation>
    <scope>NUCLEOTIDE SEQUENCE [LARGE SCALE GENOMIC DNA]</scope>
    <source>
        <strain evidence="4">DSM 42081 / NBRC 108919 / NRRL 18488 / 9993</strain>
    </source>
</reference>
<dbReference type="Pfam" id="PF12770">
    <property type="entry name" value="CHAT"/>
    <property type="match status" value="1"/>
</dbReference>
<dbReference type="Proteomes" id="UP000005940">
    <property type="component" value="Chromosome"/>
</dbReference>
<feature type="region of interest" description="Disordered" evidence="1">
    <location>
        <begin position="731"/>
        <end position="750"/>
    </location>
</feature>
<feature type="compositionally biased region" description="Basic and acidic residues" evidence="1">
    <location>
        <begin position="1220"/>
        <end position="1229"/>
    </location>
</feature>
<proteinExistence type="predicted"/>